<reference evidence="2 3" key="1">
    <citation type="journal article" date="2021" name="Comput. Struct. Biotechnol. J.">
        <title>De novo genome assembly of the potent medicinal plant Rehmannia glutinosa using nanopore technology.</title>
        <authorList>
            <person name="Ma L."/>
            <person name="Dong C."/>
            <person name="Song C."/>
            <person name="Wang X."/>
            <person name="Zheng X."/>
            <person name="Niu Y."/>
            <person name="Chen S."/>
            <person name="Feng W."/>
        </authorList>
    </citation>
    <scope>NUCLEOTIDE SEQUENCE [LARGE SCALE GENOMIC DNA]</scope>
    <source>
        <strain evidence="2">DH-2019</strain>
    </source>
</reference>
<protein>
    <submittedName>
        <fullName evidence="2">Uncharacterized protein</fullName>
    </submittedName>
</protein>
<feature type="compositionally biased region" description="Low complexity" evidence="1">
    <location>
        <begin position="284"/>
        <end position="299"/>
    </location>
</feature>
<keyword evidence="3" id="KW-1185">Reference proteome</keyword>
<gene>
    <name evidence="2" type="ORF">DH2020_043463</name>
</gene>
<proteinExistence type="predicted"/>
<feature type="region of interest" description="Disordered" evidence="1">
    <location>
        <begin position="216"/>
        <end position="250"/>
    </location>
</feature>
<dbReference type="Proteomes" id="UP001318860">
    <property type="component" value="Unassembled WGS sequence"/>
</dbReference>
<comment type="caution">
    <text evidence="2">The sequence shown here is derived from an EMBL/GenBank/DDBJ whole genome shotgun (WGS) entry which is preliminary data.</text>
</comment>
<dbReference type="EMBL" id="JABTTQ020002633">
    <property type="protein sequence ID" value="KAK6122801.1"/>
    <property type="molecule type" value="Genomic_DNA"/>
</dbReference>
<dbReference type="PANTHER" id="PTHR47481:SF22">
    <property type="entry name" value="RETROTRANSPOSON GAG DOMAIN-CONTAINING PROTEIN"/>
    <property type="match status" value="1"/>
</dbReference>
<evidence type="ECO:0000313" key="2">
    <source>
        <dbReference type="EMBL" id="KAK6122801.1"/>
    </source>
</evidence>
<sequence length="317" mass="35106">MANKETLRVQLNVLVTQVHTAIKGYGLEGFITGAAKAPASFIMDSETQEKVINPEFLLWQRQDHILASWILSSLSENILVLMVGLSSSNEIWCVLETNFASQSKAKTLQYKLQLQTTRKGNLSMREYLSKIKTCCDVLASTGNIISPTDQIMHILSGLGSEYDPVMVTITANMESYTIGDVQALLLSFESRLEACLSASINADGSQPVANMATQNSQRRFNSQTQNFRGRGGSNTRGGRGFRGTPSRGRGGRFPFNRLICQVCQTPGHFVDRCWHRYDSSYGLQQQQNSSQNSSNTQSQHVGRNPSLNMVHMPSHSC</sequence>
<name>A0ABR0ULA7_REHGL</name>
<feature type="region of interest" description="Disordered" evidence="1">
    <location>
        <begin position="284"/>
        <end position="317"/>
    </location>
</feature>
<evidence type="ECO:0000256" key="1">
    <source>
        <dbReference type="SAM" id="MobiDB-lite"/>
    </source>
</evidence>
<feature type="compositionally biased region" description="Polar residues" evidence="1">
    <location>
        <begin position="216"/>
        <end position="226"/>
    </location>
</feature>
<feature type="compositionally biased region" description="Gly residues" evidence="1">
    <location>
        <begin position="229"/>
        <end position="241"/>
    </location>
</feature>
<dbReference type="Pfam" id="PF14223">
    <property type="entry name" value="Retrotran_gag_2"/>
    <property type="match status" value="1"/>
</dbReference>
<accession>A0ABR0ULA7</accession>
<evidence type="ECO:0000313" key="3">
    <source>
        <dbReference type="Proteomes" id="UP001318860"/>
    </source>
</evidence>
<dbReference type="PANTHER" id="PTHR47481">
    <property type="match status" value="1"/>
</dbReference>
<organism evidence="2 3">
    <name type="scientific">Rehmannia glutinosa</name>
    <name type="common">Chinese foxglove</name>
    <dbReference type="NCBI Taxonomy" id="99300"/>
    <lineage>
        <taxon>Eukaryota</taxon>
        <taxon>Viridiplantae</taxon>
        <taxon>Streptophyta</taxon>
        <taxon>Embryophyta</taxon>
        <taxon>Tracheophyta</taxon>
        <taxon>Spermatophyta</taxon>
        <taxon>Magnoliopsida</taxon>
        <taxon>eudicotyledons</taxon>
        <taxon>Gunneridae</taxon>
        <taxon>Pentapetalae</taxon>
        <taxon>asterids</taxon>
        <taxon>lamiids</taxon>
        <taxon>Lamiales</taxon>
        <taxon>Orobanchaceae</taxon>
        <taxon>Rehmannieae</taxon>
        <taxon>Rehmannia</taxon>
    </lineage>
</organism>